<name>A0A8S9LAY9_BRACR</name>
<dbReference type="AlphaFoldDB" id="A0A8S9LAY9"/>
<evidence type="ECO:0000313" key="3">
    <source>
        <dbReference type="EMBL" id="KAF2605320.1"/>
    </source>
</evidence>
<dbReference type="EMBL" id="QGKY02000094">
    <property type="protein sequence ID" value="KAF2605320.1"/>
    <property type="molecule type" value="Genomic_DNA"/>
</dbReference>
<feature type="transmembrane region" description="Helical" evidence="2">
    <location>
        <begin position="41"/>
        <end position="60"/>
    </location>
</feature>
<sequence>MLDHDNGGNQSRLDHRSRDRDDRKSRGMPWRGVERCFCPRISSFVGVGFGFVGGLIRLGLVATDGMWFDNVIRLFYCPGLLFLSKWSGLSVLSCEEAFGLLSVNGLDRIVVSAFSGFSCYRPFLLFKLERFLVEFEQIFPLIWFLLAALVHPISGANLFFKLLVLCAWPMARI</sequence>
<keyword evidence="2" id="KW-1133">Transmembrane helix</keyword>
<organism evidence="3">
    <name type="scientific">Brassica cretica</name>
    <name type="common">Mustard</name>
    <dbReference type="NCBI Taxonomy" id="69181"/>
    <lineage>
        <taxon>Eukaryota</taxon>
        <taxon>Viridiplantae</taxon>
        <taxon>Streptophyta</taxon>
        <taxon>Embryophyta</taxon>
        <taxon>Tracheophyta</taxon>
        <taxon>Spermatophyta</taxon>
        <taxon>Magnoliopsida</taxon>
        <taxon>eudicotyledons</taxon>
        <taxon>Gunneridae</taxon>
        <taxon>Pentapetalae</taxon>
        <taxon>rosids</taxon>
        <taxon>malvids</taxon>
        <taxon>Brassicales</taxon>
        <taxon>Brassicaceae</taxon>
        <taxon>Brassiceae</taxon>
        <taxon>Brassica</taxon>
    </lineage>
</organism>
<gene>
    <name evidence="3" type="ORF">F2Q70_00027038</name>
</gene>
<comment type="caution">
    <text evidence="3">The sequence shown here is derived from an EMBL/GenBank/DDBJ whole genome shotgun (WGS) entry which is preliminary data.</text>
</comment>
<keyword evidence="2" id="KW-0472">Membrane</keyword>
<evidence type="ECO:0000256" key="2">
    <source>
        <dbReference type="SAM" id="Phobius"/>
    </source>
</evidence>
<evidence type="ECO:0000256" key="1">
    <source>
        <dbReference type="SAM" id="MobiDB-lite"/>
    </source>
</evidence>
<proteinExistence type="predicted"/>
<feature type="transmembrane region" description="Helical" evidence="2">
    <location>
        <begin position="138"/>
        <end position="160"/>
    </location>
</feature>
<protein>
    <submittedName>
        <fullName evidence="3">Uncharacterized protein</fullName>
    </submittedName>
</protein>
<feature type="compositionally biased region" description="Basic and acidic residues" evidence="1">
    <location>
        <begin position="1"/>
        <end position="25"/>
    </location>
</feature>
<feature type="region of interest" description="Disordered" evidence="1">
    <location>
        <begin position="1"/>
        <end position="26"/>
    </location>
</feature>
<keyword evidence="2" id="KW-0812">Transmembrane</keyword>
<accession>A0A8S9LAY9</accession>
<reference evidence="3" key="1">
    <citation type="submission" date="2019-12" db="EMBL/GenBank/DDBJ databases">
        <title>Genome sequencing and annotation of Brassica cretica.</title>
        <authorList>
            <person name="Studholme D.J."/>
            <person name="Sarris P.F."/>
        </authorList>
    </citation>
    <scope>NUCLEOTIDE SEQUENCE</scope>
    <source>
        <strain evidence="3">PFS-102/07</strain>
        <tissue evidence="3">Leaf</tissue>
    </source>
</reference>